<evidence type="ECO:0000256" key="6">
    <source>
        <dbReference type="RuleBase" id="RU003943"/>
    </source>
</evidence>
<evidence type="ECO:0000313" key="9">
    <source>
        <dbReference type="Proteomes" id="UP000034036"/>
    </source>
</evidence>
<dbReference type="GO" id="GO:0010043">
    <property type="term" value="P:response to zinc ion"/>
    <property type="evidence" value="ECO:0007669"/>
    <property type="project" value="TreeGrafter"/>
</dbReference>
<evidence type="ECO:0000256" key="7">
    <source>
        <dbReference type="SAM" id="Phobius"/>
    </source>
</evidence>
<protein>
    <submittedName>
        <fullName evidence="8">ABC 3 transport family protein</fullName>
    </submittedName>
</protein>
<evidence type="ECO:0000256" key="5">
    <source>
        <dbReference type="ARBA" id="ARBA00023136"/>
    </source>
</evidence>
<feature type="transmembrane region" description="Helical" evidence="7">
    <location>
        <begin position="187"/>
        <end position="204"/>
    </location>
</feature>
<keyword evidence="3 6" id="KW-0812">Transmembrane</keyword>
<gene>
    <name evidence="8" type="ORF">UV11_C0006G0056</name>
</gene>
<name>A0A0G1BQZ3_9BACT</name>
<evidence type="ECO:0000256" key="3">
    <source>
        <dbReference type="ARBA" id="ARBA00022692"/>
    </source>
</evidence>
<dbReference type="AlphaFoldDB" id="A0A0G1BQZ3"/>
<comment type="similarity">
    <text evidence="2 6">Belongs to the ABC-3 integral membrane protein family.</text>
</comment>
<dbReference type="Proteomes" id="UP000034036">
    <property type="component" value="Unassembled WGS sequence"/>
</dbReference>
<feature type="transmembrane region" description="Helical" evidence="7">
    <location>
        <begin position="83"/>
        <end position="104"/>
    </location>
</feature>
<comment type="caution">
    <text evidence="8">The sequence shown here is derived from an EMBL/GenBank/DDBJ whole genome shotgun (WGS) entry which is preliminary data.</text>
</comment>
<keyword evidence="4 7" id="KW-1133">Transmembrane helix</keyword>
<evidence type="ECO:0000256" key="2">
    <source>
        <dbReference type="ARBA" id="ARBA00008034"/>
    </source>
</evidence>
<dbReference type="Pfam" id="PF00950">
    <property type="entry name" value="ABC-3"/>
    <property type="match status" value="1"/>
</dbReference>
<dbReference type="PANTHER" id="PTHR30477">
    <property type="entry name" value="ABC-TRANSPORTER METAL-BINDING PROTEIN"/>
    <property type="match status" value="1"/>
</dbReference>
<dbReference type="SUPFAM" id="SSF81345">
    <property type="entry name" value="ABC transporter involved in vitamin B12 uptake, BtuC"/>
    <property type="match status" value="1"/>
</dbReference>
<feature type="transmembrane region" description="Helical" evidence="7">
    <location>
        <begin position="211"/>
        <end position="230"/>
    </location>
</feature>
<dbReference type="STRING" id="1618659.UV11_C0006G0056"/>
<evidence type="ECO:0000313" key="8">
    <source>
        <dbReference type="EMBL" id="KKS48651.1"/>
    </source>
</evidence>
<reference evidence="8" key="1">
    <citation type="journal article" date="2015" name="Nature">
        <title>rRNA introns, odd ribosomes, and small enigmatic genomes across a large radiation of phyla.</title>
        <authorList>
            <person name="Brown C.T."/>
            <person name="Hug L.A."/>
            <person name="Thomas B.C."/>
            <person name="Sharon I."/>
            <person name="Castelle C.J."/>
            <person name="Singh A."/>
            <person name="Wilkins M.J."/>
            <person name="Williams K.H."/>
            <person name="Banfield J.F."/>
        </authorList>
    </citation>
    <scope>NUCLEOTIDE SEQUENCE [LARGE SCALE GENOMIC DNA]</scope>
</reference>
<accession>A0A0G1BQZ3</accession>
<feature type="transmembrane region" description="Helical" evidence="7">
    <location>
        <begin position="163"/>
        <end position="181"/>
    </location>
</feature>
<proteinExistence type="inferred from homology"/>
<feature type="transmembrane region" description="Helical" evidence="7">
    <location>
        <begin position="124"/>
        <end position="142"/>
    </location>
</feature>
<keyword evidence="6" id="KW-0813">Transport</keyword>
<comment type="subcellular location">
    <subcellularLocation>
        <location evidence="6">Cell membrane</location>
        <topology evidence="6">Multi-pass membrane protein</topology>
    </subcellularLocation>
    <subcellularLocation>
        <location evidence="1">Membrane</location>
        <topology evidence="1">Multi-pass membrane protein</topology>
    </subcellularLocation>
</comment>
<keyword evidence="5 7" id="KW-0472">Membrane</keyword>
<feature type="transmembrane region" description="Helical" evidence="7">
    <location>
        <begin position="236"/>
        <end position="254"/>
    </location>
</feature>
<dbReference type="Gene3D" id="1.10.3470.10">
    <property type="entry name" value="ABC transporter involved in vitamin B12 uptake, BtuC"/>
    <property type="match status" value="1"/>
</dbReference>
<evidence type="ECO:0000256" key="4">
    <source>
        <dbReference type="ARBA" id="ARBA00022989"/>
    </source>
</evidence>
<dbReference type="InterPro" id="IPR001626">
    <property type="entry name" value="ABC_TroCD"/>
</dbReference>
<dbReference type="EMBL" id="LCDF01000006">
    <property type="protein sequence ID" value="KKS48651.1"/>
    <property type="molecule type" value="Genomic_DNA"/>
</dbReference>
<evidence type="ECO:0000256" key="1">
    <source>
        <dbReference type="ARBA" id="ARBA00004141"/>
    </source>
</evidence>
<sequence>MAAGLSLTYILIAGSFIAAAGGLLGSFALLRRMALVGDALSHVALPGIAIALMLNLNILWGSAVFLVVGTFFIWLVENKTKLPVDTVVGVFFALSLAIGALLATEEEILDALFGSIVDLSISDFWIAAILSLAIIIFILNYSKRFALTFISNDLARSTGLKPSILELGFLLIFALAVAVGIKLVGALLMGSVIIIPAAASRNIARSFNSYLFMSALIGVFASIAAILLSINYDLTPGPAFVLVAGALFFISIFFRKN</sequence>
<organism evidence="8 9">
    <name type="scientific">Candidatus Giovannonibacteria bacterium GW2011_GWF2_42_19</name>
    <dbReference type="NCBI Taxonomy" id="1618659"/>
    <lineage>
        <taxon>Bacteria</taxon>
        <taxon>Candidatus Giovannoniibacteriota</taxon>
    </lineage>
</organism>
<dbReference type="GO" id="GO:0043190">
    <property type="term" value="C:ATP-binding cassette (ABC) transporter complex"/>
    <property type="evidence" value="ECO:0007669"/>
    <property type="project" value="InterPro"/>
</dbReference>
<feature type="transmembrane region" description="Helical" evidence="7">
    <location>
        <begin position="58"/>
        <end position="76"/>
    </location>
</feature>
<dbReference type="InterPro" id="IPR037294">
    <property type="entry name" value="ABC_BtuC-like"/>
</dbReference>
<feature type="transmembrane region" description="Helical" evidence="7">
    <location>
        <begin position="6"/>
        <end position="27"/>
    </location>
</feature>
<dbReference type="PANTHER" id="PTHR30477:SF0">
    <property type="entry name" value="METAL TRANSPORT SYSTEM MEMBRANE PROTEIN TM_0125-RELATED"/>
    <property type="match status" value="1"/>
</dbReference>
<dbReference type="GO" id="GO:0055085">
    <property type="term" value="P:transmembrane transport"/>
    <property type="evidence" value="ECO:0007669"/>
    <property type="project" value="InterPro"/>
</dbReference>